<evidence type="ECO:0000259" key="2">
    <source>
        <dbReference type="Pfam" id="PF16012"/>
    </source>
</evidence>
<dbReference type="OrthoDB" id="6778199at2759"/>
<protein>
    <submittedName>
        <fullName evidence="4">Uncharacterized protein LOC115875303</fullName>
    </submittedName>
</protein>
<organism evidence="3 4">
    <name type="scientific">Sitophilus oryzae</name>
    <name type="common">Rice weevil</name>
    <name type="synonym">Curculio oryzae</name>
    <dbReference type="NCBI Taxonomy" id="7048"/>
    <lineage>
        <taxon>Eukaryota</taxon>
        <taxon>Metazoa</taxon>
        <taxon>Ecdysozoa</taxon>
        <taxon>Arthropoda</taxon>
        <taxon>Hexapoda</taxon>
        <taxon>Insecta</taxon>
        <taxon>Pterygota</taxon>
        <taxon>Neoptera</taxon>
        <taxon>Endopterygota</taxon>
        <taxon>Coleoptera</taxon>
        <taxon>Polyphaga</taxon>
        <taxon>Cucujiformia</taxon>
        <taxon>Curculionidae</taxon>
        <taxon>Dryophthorinae</taxon>
        <taxon>Sitophilus</taxon>
    </lineage>
</organism>
<dbReference type="InterPro" id="IPR031961">
    <property type="entry name" value="DUF4780"/>
</dbReference>
<dbReference type="Proteomes" id="UP000504635">
    <property type="component" value="Unplaced"/>
</dbReference>
<evidence type="ECO:0000256" key="1">
    <source>
        <dbReference type="SAM" id="MobiDB-lite"/>
    </source>
</evidence>
<feature type="region of interest" description="Disordered" evidence="1">
    <location>
        <begin position="42"/>
        <end position="63"/>
    </location>
</feature>
<name>A0A6J2X5X4_SITOR</name>
<feature type="region of interest" description="Disordered" evidence="1">
    <location>
        <begin position="124"/>
        <end position="169"/>
    </location>
</feature>
<feature type="compositionally biased region" description="Polar residues" evidence="1">
    <location>
        <begin position="136"/>
        <end position="149"/>
    </location>
</feature>
<dbReference type="Pfam" id="PF16012">
    <property type="entry name" value="DUF4780"/>
    <property type="match status" value="1"/>
</dbReference>
<gene>
    <name evidence="4" type="primary">LOC115875303</name>
</gene>
<sequence>MEEKKYEERRYIITQGQRAEKPWLSKAYQQVLEAERLGISRKVPQAERPGNSSEISQTAWQGTSQSVRVSSLEDVDLMTDEEIKAAKLSGISKAKIKKLTKQGYDYIEAKKAVIKANFVKVAERAKGEPSRHTKAMANQQKLPTQSSKRPGSDGRPESQYQGKRPKTESEATALVKIAAVHARFPEVNMELEKLEAVQKSILAAYEAIQEGGPQVRFQKFTYKPGFLEITCADYTSATWLKEIIPTLRPWEGASLKALEGEEATMSHVCIVFIPDEDGERLEIKRILNRLRISNRCLKTHLWNVMESEPMDKGVLWTFSVDKDSREELHKLGMSPFFGFGKLTFRPM</sequence>
<evidence type="ECO:0000313" key="4">
    <source>
        <dbReference type="RefSeq" id="XP_030746581.1"/>
    </source>
</evidence>
<keyword evidence="3" id="KW-1185">Reference proteome</keyword>
<dbReference type="RefSeq" id="XP_030746581.1">
    <property type="nucleotide sequence ID" value="XM_030890721.1"/>
</dbReference>
<dbReference type="InParanoid" id="A0A6J2X5X4"/>
<evidence type="ECO:0000313" key="3">
    <source>
        <dbReference type="Proteomes" id="UP000504635"/>
    </source>
</evidence>
<feature type="compositionally biased region" description="Polar residues" evidence="1">
    <location>
        <begin position="50"/>
        <end position="63"/>
    </location>
</feature>
<dbReference type="AlphaFoldDB" id="A0A6J2X5X4"/>
<accession>A0A6J2X5X4</accession>
<proteinExistence type="predicted"/>
<dbReference type="KEGG" id="soy:115875303"/>
<dbReference type="GeneID" id="115875303"/>
<feature type="domain" description="DUF4780" evidence="2">
    <location>
        <begin position="174"/>
        <end position="345"/>
    </location>
</feature>
<reference evidence="4" key="1">
    <citation type="submission" date="2025-08" db="UniProtKB">
        <authorList>
            <consortium name="RefSeq"/>
        </authorList>
    </citation>
    <scope>IDENTIFICATION</scope>
    <source>
        <tissue evidence="4">Gonads</tissue>
    </source>
</reference>